<dbReference type="InterPro" id="IPR004365">
    <property type="entry name" value="NA-bd_OB_tRNA"/>
</dbReference>
<dbReference type="GO" id="GO:0003887">
    <property type="term" value="F:DNA-directed DNA polymerase activity"/>
    <property type="evidence" value="ECO:0007669"/>
    <property type="project" value="UniProtKB-EC"/>
</dbReference>
<keyword evidence="6" id="KW-0239">DNA-directed DNA polymerase</keyword>
<keyword evidence="4 10" id="KW-0548">Nucleotidyltransferase</keyword>
<dbReference type="PANTHER" id="PTHR32294">
    <property type="entry name" value="DNA POLYMERASE III SUBUNIT ALPHA"/>
    <property type="match status" value="1"/>
</dbReference>
<dbReference type="PANTHER" id="PTHR32294:SF0">
    <property type="entry name" value="DNA POLYMERASE III SUBUNIT ALPHA"/>
    <property type="match status" value="1"/>
</dbReference>
<dbReference type="CDD" id="cd12113">
    <property type="entry name" value="PHP_PolIIIA_DnaE3"/>
    <property type="match status" value="1"/>
</dbReference>
<comment type="subcellular location">
    <subcellularLocation>
        <location evidence="1">Cytoplasm</location>
    </subcellularLocation>
</comment>
<dbReference type="NCBIfam" id="NF005298">
    <property type="entry name" value="PRK06826.1"/>
    <property type="match status" value="1"/>
</dbReference>
<dbReference type="SMART" id="SM00481">
    <property type="entry name" value="POLIIIAc"/>
    <property type="match status" value="1"/>
</dbReference>
<feature type="domain" description="Polymerase/histidinol phosphatase N-terminal" evidence="9">
    <location>
        <begin position="5"/>
        <end position="72"/>
    </location>
</feature>
<evidence type="ECO:0000313" key="11">
    <source>
        <dbReference type="Proteomes" id="UP000730618"/>
    </source>
</evidence>
<dbReference type="Pfam" id="PF14579">
    <property type="entry name" value="HHH_6"/>
    <property type="match status" value="1"/>
</dbReference>
<gene>
    <name evidence="10" type="primary">dnaE_2</name>
    <name evidence="10" type="ORF">PAECIP111802_06965</name>
</gene>
<dbReference type="CDD" id="cd04485">
    <property type="entry name" value="DnaE_OBF"/>
    <property type="match status" value="1"/>
</dbReference>
<evidence type="ECO:0000259" key="9">
    <source>
        <dbReference type="SMART" id="SM00481"/>
    </source>
</evidence>
<dbReference type="NCBIfam" id="NF004226">
    <property type="entry name" value="PRK05673.1"/>
    <property type="match status" value="1"/>
</dbReference>
<evidence type="ECO:0000256" key="1">
    <source>
        <dbReference type="ARBA" id="ARBA00004496"/>
    </source>
</evidence>
<evidence type="ECO:0000256" key="7">
    <source>
        <dbReference type="ARBA" id="ARBA00025611"/>
    </source>
</evidence>
<keyword evidence="5" id="KW-0235">DNA replication</keyword>
<comment type="function">
    <text evidence="7">DNA polymerase III is a complex, multichain enzyme responsible for most of the replicative synthesis in bacteria. This DNA polymerase also exhibits 3' to 5' exonuclease activity. The alpha chain is the DNA polymerase.</text>
</comment>
<name>A0ABN7TWA0_9BACL</name>
<proteinExistence type="predicted"/>
<dbReference type="InterPro" id="IPR011708">
    <property type="entry name" value="DNA_pol3_alpha_NTPase_dom"/>
</dbReference>
<dbReference type="NCBIfam" id="TIGR00594">
    <property type="entry name" value="polc"/>
    <property type="match status" value="1"/>
</dbReference>
<dbReference type="RefSeq" id="WP_218103099.1">
    <property type="nucleotide sequence ID" value="NZ_CAJVCE010000040.1"/>
</dbReference>
<dbReference type="Pfam" id="PF17657">
    <property type="entry name" value="DNA_pol3_finger"/>
    <property type="match status" value="1"/>
</dbReference>
<reference evidence="10 11" key="1">
    <citation type="submission" date="2021-06" db="EMBL/GenBank/DDBJ databases">
        <authorList>
            <person name="Criscuolo A."/>
        </authorList>
    </citation>
    <scope>NUCLEOTIDE SEQUENCE [LARGE SCALE GENOMIC DNA]</scope>
    <source>
        <strain evidence="11">CIP 111802</strain>
    </source>
</reference>
<keyword evidence="3 10" id="KW-0808">Transferase</keyword>
<keyword evidence="11" id="KW-1185">Reference proteome</keyword>
<dbReference type="InterPro" id="IPR004013">
    <property type="entry name" value="PHP_dom"/>
</dbReference>
<dbReference type="EMBL" id="CAJVCE010000040">
    <property type="protein sequence ID" value="CAG7658150.1"/>
    <property type="molecule type" value="Genomic_DNA"/>
</dbReference>
<organism evidence="10 11">
    <name type="scientific">Paenibacillus allorhizosphaerae</name>
    <dbReference type="NCBI Taxonomy" id="2849866"/>
    <lineage>
        <taxon>Bacteria</taxon>
        <taxon>Bacillati</taxon>
        <taxon>Bacillota</taxon>
        <taxon>Bacilli</taxon>
        <taxon>Bacillales</taxon>
        <taxon>Paenibacillaceae</taxon>
        <taxon>Paenibacillus</taxon>
    </lineage>
</organism>
<evidence type="ECO:0000256" key="2">
    <source>
        <dbReference type="ARBA" id="ARBA00012417"/>
    </source>
</evidence>
<evidence type="ECO:0000256" key="4">
    <source>
        <dbReference type="ARBA" id="ARBA00022695"/>
    </source>
</evidence>
<evidence type="ECO:0000313" key="10">
    <source>
        <dbReference type="EMBL" id="CAG7658150.1"/>
    </source>
</evidence>
<dbReference type="EC" id="2.7.7.7" evidence="2"/>
<comment type="caution">
    <text evidence="10">The sequence shown here is derived from an EMBL/GenBank/DDBJ whole genome shotgun (WGS) entry which is preliminary data.</text>
</comment>
<dbReference type="Pfam" id="PF01336">
    <property type="entry name" value="tRNA_anti-codon"/>
    <property type="match status" value="1"/>
</dbReference>
<comment type="catalytic activity">
    <reaction evidence="8">
        <text>DNA(n) + a 2'-deoxyribonucleoside 5'-triphosphate = DNA(n+1) + diphosphate</text>
        <dbReference type="Rhea" id="RHEA:22508"/>
        <dbReference type="Rhea" id="RHEA-COMP:17339"/>
        <dbReference type="Rhea" id="RHEA-COMP:17340"/>
        <dbReference type="ChEBI" id="CHEBI:33019"/>
        <dbReference type="ChEBI" id="CHEBI:61560"/>
        <dbReference type="ChEBI" id="CHEBI:173112"/>
        <dbReference type="EC" id="2.7.7.7"/>
    </reaction>
</comment>
<evidence type="ECO:0000256" key="3">
    <source>
        <dbReference type="ARBA" id="ARBA00022679"/>
    </source>
</evidence>
<dbReference type="Proteomes" id="UP000730618">
    <property type="component" value="Unassembled WGS sequence"/>
</dbReference>
<dbReference type="InterPro" id="IPR003141">
    <property type="entry name" value="Pol/His_phosphatase_N"/>
</dbReference>
<dbReference type="InterPro" id="IPR029460">
    <property type="entry name" value="DNAPol_HHH"/>
</dbReference>
<dbReference type="InterPro" id="IPR004805">
    <property type="entry name" value="DnaE2/DnaE/PolC"/>
</dbReference>
<protein>
    <recommendedName>
        <fullName evidence="2">DNA-directed DNA polymerase</fullName>
        <ecNumber evidence="2">2.7.7.7</ecNumber>
    </recommendedName>
</protein>
<accession>A0ABN7TWA0</accession>
<evidence type="ECO:0000256" key="8">
    <source>
        <dbReference type="ARBA" id="ARBA00049244"/>
    </source>
</evidence>
<dbReference type="Pfam" id="PF02811">
    <property type="entry name" value="PHP"/>
    <property type="match status" value="1"/>
</dbReference>
<evidence type="ECO:0000256" key="5">
    <source>
        <dbReference type="ARBA" id="ARBA00022705"/>
    </source>
</evidence>
<dbReference type="InterPro" id="IPR040982">
    <property type="entry name" value="DNA_pol3_finger"/>
</dbReference>
<evidence type="ECO:0000256" key="6">
    <source>
        <dbReference type="ARBA" id="ARBA00022932"/>
    </source>
</evidence>
<sequence>MERFVHLHVHSEYSLLDGAARIEDLAAHAAELGMTSLALTDHGVMYGAVPFYKACTERGIKPIIGCEVYFTAGSIRDKGSRQNQPVYHLILLAKNETGYQNLMKLISIGHLEGFHYKPRIDAERLAEYAEGLICLSSCLGGEISQHLLHARRAEAKLAAERYRNIFGDDFFLELQDHGLTEQKKVMRDMIALSRETGIRLIVTNDVHYIKASDQAVHDVLICIGTGKTVDDTDRLRFTTDQLYLKSGEEMRRLFAHVPEALANTAVVADRCDLKLEFGRSILPEFRPIPEGLTAGGFLVELCRQGLAARYGWSWDGRHEDDSGVTVDASNRRMIEERLQYELTVIEKMGYSDYFLIVWDFIRFAHERGIATGPGRGSSAGSLVAYTLNITDVDPIRYGLLFERFLNPERVSMPDIDIDFDDLRREEVIAYVTEKYGKDHVAQIITFGTMAAKAALRDVGRVMNLPYNDVDRAARMITGHLGITLQEALTVNPELKALAAKQPKTAELLDMAMRVEGLPRHASTHASGVVISREPLTRYVPLQEGVEGTALTQYSMEHLEAIGLLKMDFLGVRMLSIIERTLRWIRDWGGIEIDLRKLPEDDPATYAMLCRGDTAAVFQLESAGYRRLLKEMKPSKFEDIISVGALYRPGPMEFIPKYIKAKHGEIETEYPHPSLEPILRDTYGIILYQEQIMHITAKMAGFSLGEADLLLRAVRKKKREVLNEERAHFIRGSLREGYSEADANKVYDMIVRFADYGFARAHATAYAVVTFRTAWLKAHYPVPFMAATLASVMGSHRKVAEYVDECRRMKIAVLPPDVNESIEAFAPVYLPRSSEEQNVGLNAESLNEDTGAGAIRFGLAAIKNVGTQAIEAIIRERNDAPYEDLLDFCRRVDLRVCNKRVIESLILGGAFDSLPGHRAQLLAVLERMIEAVLKWKKEREELQLHLLGLTEEVNWTIEYPDVAPYTQLQKLALERELLGMFISGHPLDAYEPLLHELEAMPLHQLAEEPDLSEVIVAGLIVDCKNILTQKGQAMAFVEVEDRIEKVKVVIFPEIWKQYGSHVQKERLMLIRGKLQLQDAGVKLLADRLAPLDEPSARETALRWRTAPMSRPAADSRPCVFLRIDAAHESTQSLSKLKQLLQQHKGPLGVILFYERSKHSLSLSEQYSIKPSPQLVQAIEALLGPQSVKVK</sequence>
<dbReference type="Pfam" id="PF07733">
    <property type="entry name" value="DNA_pol3_alpha"/>
    <property type="match status" value="1"/>
</dbReference>